<dbReference type="InterPro" id="IPR043136">
    <property type="entry name" value="B30.2/SPRY_sf"/>
</dbReference>
<dbReference type="InterPro" id="IPR013320">
    <property type="entry name" value="ConA-like_dom_sf"/>
</dbReference>
<feature type="region of interest" description="Disordered" evidence="3">
    <location>
        <begin position="445"/>
        <end position="559"/>
    </location>
</feature>
<name>A0ABD3IDY7_9MARC</name>
<dbReference type="SUPFAM" id="SSF49899">
    <property type="entry name" value="Concanavalin A-like lectins/glucanases"/>
    <property type="match status" value="1"/>
</dbReference>
<dbReference type="Proteomes" id="UP001633002">
    <property type="component" value="Unassembled WGS sequence"/>
</dbReference>
<keyword evidence="2" id="KW-0539">Nucleus</keyword>
<keyword evidence="6" id="KW-1185">Reference proteome</keyword>
<evidence type="ECO:0000313" key="6">
    <source>
        <dbReference type="Proteomes" id="UP001633002"/>
    </source>
</evidence>
<proteinExistence type="predicted"/>
<dbReference type="InterPro" id="IPR001870">
    <property type="entry name" value="B30.2/SPRY"/>
</dbReference>
<dbReference type="EMBL" id="JBJQOH010000001">
    <property type="protein sequence ID" value="KAL3701923.1"/>
    <property type="molecule type" value="Genomic_DNA"/>
</dbReference>
<evidence type="ECO:0000313" key="5">
    <source>
        <dbReference type="EMBL" id="KAL3701923.1"/>
    </source>
</evidence>
<dbReference type="AlphaFoldDB" id="A0ABD3IDY7"/>
<dbReference type="GO" id="GO:0005634">
    <property type="term" value="C:nucleus"/>
    <property type="evidence" value="ECO:0007669"/>
    <property type="project" value="UniProtKB-SubCell"/>
</dbReference>
<feature type="region of interest" description="Disordered" evidence="3">
    <location>
        <begin position="22"/>
        <end position="152"/>
    </location>
</feature>
<dbReference type="PANTHER" id="PTHR10598:SF0">
    <property type="entry name" value="SET1_ASH2 HISTONE METHYLTRANSFERASE COMPLEX SUBUNIT ASH2"/>
    <property type="match status" value="1"/>
</dbReference>
<feature type="domain" description="B30.2/SPRY" evidence="4">
    <location>
        <begin position="148"/>
        <end position="363"/>
    </location>
</feature>
<sequence>MSADVVRWADMSRVESPFHAIAAQALDDPSPGETVATPPAPAAAPVTSSDDRLEGDSLKTPDSPTQEENGVHEVEGSKTEREEEEIFGTGDPGQAKASSVATPDGGNEKTGEVVTKKSKKRTNVWTKTSSRKSAKKNGSKSAARPSDSKDDNVILKPFHQEDHPSYPVLLSKVQKAEKIELSLDRLTASGQKGYRMVRATRGVVQGAWYFEIFIENLGPTGHTRLGWSTGRGDIQAPVGYDAHSYAYRDLDGSKVHSAMREPYGEPYIAGDTIGFYINLPRDADYIAPDINVVGWKGQNYCIVTEEPLKPVPGSEILCFRNGVCQGVAFRDINDGTYYPAASLYTLPNQNFARVTFNFGPEFKYPPVDIGDRPAPSPVSDVPGPPVELTNADGGVKAPANAYCEPLETPGVKQRMIPDSPNVVESEGQGQQLAVSKKEKVVKRVVKTTPPVLKKRDKPPKSFVSNGSKNGMPPKTPGMASKTPGGPKTPGVTSKMPGVTAPKTPGVASSSKKSKTPSGLPPHPDSKMEAPRHSGKVERLGGGLNLSGHTRSPWQLDKGLEGGQNVAVEVVVESSADRRS</sequence>
<feature type="compositionally biased region" description="Basic and acidic residues" evidence="3">
    <location>
        <begin position="49"/>
        <end position="59"/>
    </location>
</feature>
<evidence type="ECO:0000256" key="2">
    <source>
        <dbReference type="ARBA" id="ARBA00023242"/>
    </source>
</evidence>
<feature type="compositionally biased region" description="Basic residues" evidence="3">
    <location>
        <begin position="129"/>
        <end position="138"/>
    </location>
</feature>
<feature type="compositionally biased region" description="Basic and acidic residues" evidence="3">
    <location>
        <begin position="106"/>
        <end position="115"/>
    </location>
</feature>
<gene>
    <name evidence="5" type="ORF">R1sor_019945</name>
</gene>
<accession>A0ABD3IDY7</accession>
<dbReference type="PANTHER" id="PTHR10598">
    <property type="entry name" value="SET1/ASH2 HISTONE METHYLTRANSFERASE COMPLEX SUBUNIT ASH2"/>
    <property type="match status" value="1"/>
</dbReference>
<protein>
    <recommendedName>
        <fullName evidence="4">B30.2/SPRY domain-containing protein</fullName>
    </recommendedName>
</protein>
<comment type="subcellular location">
    <subcellularLocation>
        <location evidence="1">Nucleus</location>
    </subcellularLocation>
</comment>
<feature type="compositionally biased region" description="Basic and acidic residues" evidence="3">
    <location>
        <begin position="69"/>
        <end position="81"/>
    </location>
</feature>
<dbReference type="PROSITE" id="PS50188">
    <property type="entry name" value="B302_SPRY"/>
    <property type="match status" value="1"/>
</dbReference>
<dbReference type="Pfam" id="PF00622">
    <property type="entry name" value="SPRY"/>
    <property type="match status" value="1"/>
</dbReference>
<dbReference type="FunFam" id="2.60.120.920:FF:000043">
    <property type="entry name" value="Protein TRAUCO"/>
    <property type="match status" value="1"/>
</dbReference>
<dbReference type="CDD" id="cd12872">
    <property type="entry name" value="SPRY_Ash2"/>
    <property type="match status" value="1"/>
</dbReference>
<dbReference type="InterPro" id="IPR003877">
    <property type="entry name" value="SPRY_dom"/>
</dbReference>
<evidence type="ECO:0000256" key="1">
    <source>
        <dbReference type="ARBA" id="ARBA00004123"/>
    </source>
</evidence>
<dbReference type="InterPro" id="IPR037353">
    <property type="entry name" value="ASH2"/>
</dbReference>
<organism evidence="5 6">
    <name type="scientific">Riccia sorocarpa</name>
    <dbReference type="NCBI Taxonomy" id="122646"/>
    <lineage>
        <taxon>Eukaryota</taxon>
        <taxon>Viridiplantae</taxon>
        <taxon>Streptophyta</taxon>
        <taxon>Embryophyta</taxon>
        <taxon>Marchantiophyta</taxon>
        <taxon>Marchantiopsida</taxon>
        <taxon>Marchantiidae</taxon>
        <taxon>Marchantiales</taxon>
        <taxon>Ricciaceae</taxon>
        <taxon>Riccia</taxon>
    </lineage>
</organism>
<evidence type="ECO:0000256" key="3">
    <source>
        <dbReference type="SAM" id="MobiDB-lite"/>
    </source>
</evidence>
<dbReference type="Gene3D" id="2.60.120.920">
    <property type="match status" value="1"/>
</dbReference>
<feature type="compositionally biased region" description="Basic and acidic residues" evidence="3">
    <location>
        <begin position="523"/>
        <end position="538"/>
    </location>
</feature>
<comment type="caution">
    <text evidence="5">The sequence shown here is derived from an EMBL/GenBank/DDBJ whole genome shotgun (WGS) entry which is preliminary data.</text>
</comment>
<reference evidence="5 6" key="1">
    <citation type="submission" date="2024-09" db="EMBL/GenBank/DDBJ databases">
        <title>Chromosome-scale assembly of Riccia sorocarpa.</title>
        <authorList>
            <person name="Paukszto L."/>
        </authorList>
    </citation>
    <scope>NUCLEOTIDE SEQUENCE [LARGE SCALE GENOMIC DNA]</scope>
    <source>
        <strain evidence="5">LP-2024</strain>
        <tissue evidence="5">Aerial parts of the thallus</tissue>
    </source>
</reference>
<dbReference type="SMART" id="SM00449">
    <property type="entry name" value="SPRY"/>
    <property type="match status" value="1"/>
</dbReference>
<evidence type="ECO:0000259" key="4">
    <source>
        <dbReference type="PROSITE" id="PS50188"/>
    </source>
</evidence>